<evidence type="ECO:0000313" key="10">
    <source>
        <dbReference type="EMBL" id="KAK5531362.1"/>
    </source>
</evidence>
<protein>
    <recommendedName>
        <fullName evidence="9">Major facilitator superfamily (MFS) profile domain-containing protein</fullName>
    </recommendedName>
</protein>
<dbReference type="Gene3D" id="1.20.1250.20">
    <property type="entry name" value="MFS general substrate transporter like domains"/>
    <property type="match status" value="1"/>
</dbReference>
<feature type="transmembrane region" description="Helical" evidence="8">
    <location>
        <begin position="184"/>
        <end position="207"/>
    </location>
</feature>
<feature type="transmembrane region" description="Helical" evidence="8">
    <location>
        <begin position="213"/>
        <end position="236"/>
    </location>
</feature>
<dbReference type="PANTHER" id="PTHR48022">
    <property type="entry name" value="PLASTIDIC GLUCOSE TRANSPORTER 4"/>
    <property type="match status" value="1"/>
</dbReference>
<dbReference type="InterPro" id="IPR036259">
    <property type="entry name" value="MFS_trans_sf"/>
</dbReference>
<dbReference type="Proteomes" id="UP001345827">
    <property type="component" value="Unassembled WGS sequence"/>
</dbReference>
<dbReference type="PROSITE" id="PS00217">
    <property type="entry name" value="SUGAR_TRANSPORT_2"/>
    <property type="match status" value="1"/>
</dbReference>
<keyword evidence="3 7" id="KW-0813">Transport</keyword>
<dbReference type="PROSITE" id="PS50850">
    <property type="entry name" value="MFS"/>
    <property type="match status" value="1"/>
</dbReference>
<dbReference type="FunFam" id="1.20.1250.20:FF:000078">
    <property type="entry name" value="MFS maltose transporter, putative"/>
    <property type="match status" value="1"/>
</dbReference>
<dbReference type="PANTHER" id="PTHR48022:SF83">
    <property type="entry name" value="MAJOR FACILITATOR SUPERFAMILY (MFS) PROFILE DOMAIN-CONTAINING PROTEIN"/>
    <property type="match status" value="1"/>
</dbReference>
<comment type="subcellular location">
    <subcellularLocation>
        <location evidence="1">Membrane</location>
        <topology evidence="1">Multi-pass membrane protein</topology>
    </subcellularLocation>
</comment>
<dbReference type="Pfam" id="PF00083">
    <property type="entry name" value="Sugar_tr"/>
    <property type="match status" value="1"/>
</dbReference>
<evidence type="ECO:0000256" key="6">
    <source>
        <dbReference type="ARBA" id="ARBA00023136"/>
    </source>
</evidence>
<keyword evidence="4 8" id="KW-0812">Transmembrane</keyword>
<evidence type="ECO:0000256" key="1">
    <source>
        <dbReference type="ARBA" id="ARBA00004141"/>
    </source>
</evidence>
<dbReference type="InterPro" id="IPR003663">
    <property type="entry name" value="Sugar/inositol_transpt"/>
</dbReference>
<feature type="transmembrane region" description="Helical" evidence="8">
    <location>
        <begin position="47"/>
        <end position="77"/>
    </location>
</feature>
<dbReference type="InterPro" id="IPR005828">
    <property type="entry name" value="MFS_sugar_transport-like"/>
</dbReference>
<feature type="transmembrane region" description="Helical" evidence="8">
    <location>
        <begin position="469"/>
        <end position="485"/>
    </location>
</feature>
<evidence type="ECO:0000256" key="3">
    <source>
        <dbReference type="ARBA" id="ARBA00022448"/>
    </source>
</evidence>
<keyword evidence="5 8" id="KW-1133">Transmembrane helix</keyword>
<feature type="transmembrane region" description="Helical" evidence="8">
    <location>
        <begin position="304"/>
        <end position="322"/>
    </location>
</feature>
<feature type="transmembrane region" description="Helical" evidence="8">
    <location>
        <begin position="440"/>
        <end position="457"/>
    </location>
</feature>
<feature type="transmembrane region" description="Helical" evidence="8">
    <location>
        <begin position="366"/>
        <end position="389"/>
    </location>
</feature>
<feature type="transmembrane region" description="Helical" evidence="8">
    <location>
        <begin position="342"/>
        <end position="359"/>
    </location>
</feature>
<feature type="transmembrane region" description="Helical" evidence="8">
    <location>
        <begin position="401"/>
        <end position="419"/>
    </location>
</feature>
<dbReference type="EMBL" id="JAXLQG010000017">
    <property type="protein sequence ID" value="KAK5531362.1"/>
    <property type="molecule type" value="Genomic_DNA"/>
</dbReference>
<dbReference type="InterPro" id="IPR020846">
    <property type="entry name" value="MFS_dom"/>
</dbReference>
<evidence type="ECO:0000259" key="9">
    <source>
        <dbReference type="PROSITE" id="PS50850"/>
    </source>
</evidence>
<sequence>MAQHASDTIVALKGSEERHEIVRDSQKASDSEHALTLRQALRIYPKAIAWSITVSTAVIMLGYDTALLGNFFAFPSFQKKYGQPYGDGYQLAPRWQAALQNATSVGVVLGLVATGWLVDAFGFKRVSYVSYTFLVGFIFITFFAPSKAVLLTGELLCGLCWGVFNILGPTYASEVMPVVLRGYLTSYVNLCWVIGQFIAAGVLNGLIHRTDQWAYRLPFAVQWIWPLPLLVATIFAPESPWWLVRKGRVAEAEHSLGRLAKQGATDLKANVALLVHTDNLEKEIETGSTYLDCFRGPDRRRTEICSMVFGIQIYCGLNFAQYCTYFMEQAGLNPADAYKMSLGYNGLAFIGTVLSWFLIGTMGRRTIYVGGLGILTVIMFLIGFISLAASASKAAMWAQSAFMLVYIFFYDLTVGPLAYTIASETSSTRLRGKTLAIGRNLENISSIVAGTILPYMLNPSAANWKGKTAFFWGGLSLLSFVWAYFRLPECKGRTYEELDIMFAKEVPARKFKGYVLNAYSAEEATATVSTEMAKVQK</sequence>
<dbReference type="InterPro" id="IPR050360">
    <property type="entry name" value="MFS_Sugar_Transporters"/>
</dbReference>
<dbReference type="PRINTS" id="PR00171">
    <property type="entry name" value="SUGRTRNSPORT"/>
</dbReference>
<reference evidence="10 11" key="1">
    <citation type="submission" date="2023-06" db="EMBL/GenBank/DDBJ databases">
        <title>Black Yeasts Isolated from many extreme environments.</title>
        <authorList>
            <person name="Coleine C."/>
            <person name="Stajich J.E."/>
            <person name="Selbmann L."/>
        </authorList>
    </citation>
    <scope>NUCLEOTIDE SEQUENCE [LARGE SCALE GENOMIC DNA]</scope>
    <source>
        <strain evidence="10 11">CCFEE 5887</strain>
    </source>
</reference>
<evidence type="ECO:0000256" key="5">
    <source>
        <dbReference type="ARBA" id="ARBA00022989"/>
    </source>
</evidence>
<proteinExistence type="inferred from homology"/>
<gene>
    <name evidence="10" type="ORF">LTR25_008469</name>
</gene>
<feature type="transmembrane region" description="Helical" evidence="8">
    <location>
        <begin position="97"/>
        <end position="118"/>
    </location>
</feature>
<dbReference type="GO" id="GO:0016020">
    <property type="term" value="C:membrane"/>
    <property type="evidence" value="ECO:0007669"/>
    <property type="project" value="UniProtKB-SubCell"/>
</dbReference>
<evidence type="ECO:0000256" key="4">
    <source>
        <dbReference type="ARBA" id="ARBA00022692"/>
    </source>
</evidence>
<dbReference type="InterPro" id="IPR005829">
    <property type="entry name" value="Sugar_transporter_CS"/>
</dbReference>
<dbReference type="GO" id="GO:0005351">
    <property type="term" value="F:carbohydrate:proton symporter activity"/>
    <property type="evidence" value="ECO:0007669"/>
    <property type="project" value="TreeGrafter"/>
</dbReference>
<organism evidence="10 11">
    <name type="scientific">Vermiconidia calcicola</name>
    <dbReference type="NCBI Taxonomy" id="1690605"/>
    <lineage>
        <taxon>Eukaryota</taxon>
        <taxon>Fungi</taxon>
        <taxon>Dikarya</taxon>
        <taxon>Ascomycota</taxon>
        <taxon>Pezizomycotina</taxon>
        <taxon>Dothideomycetes</taxon>
        <taxon>Dothideomycetidae</taxon>
        <taxon>Mycosphaerellales</taxon>
        <taxon>Extremaceae</taxon>
        <taxon>Vermiconidia</taxon>
    </lineage>
</organism>
<accession>A0AAV9PXA5</accession>
<evidence type="ECO:0000313" key="11">
    <source>
        <dbReference type="Proteomes" id="UP001345827"/>
    </source>
</evidence>
<evidence type="ECO:0000256" key="8">
    <source>
        <dbReference type="SAM" id="Phobius"/>
    </source>
</evidence>
<evidence type="ECO:0000256" key="2">
    <source>
        <dbReference type="ARBA" id="ARBA00010992"/>
    </source>
</evidence>
<keyword evidence="11" id="KW-1185">Reference proteome</keyword>
<name>A0AAV9PXA5_9PEZI</name>
<feature type="domain" description="Major facilitator superfamily (MFS) profile" evidence="9">
    <location>
        <begin position="50"/>
        <end position="491"/>
    </location>
</feature>
<feature type="transmembrane region" description="Helical" evidence="8">
    <location>
        <begin position="150"/>
        <end position="172"/>
    </location>
</feature>
<evidence type="ECO:0000256" key="7">
    <source>
        <dbReference type="RuleBase" id="RU003346"/>
    </source>
</evidence>
<feature type="transmembrane region" description="Helical" evidence="8">
    <location>
        <begin position="125"/>
        <end position="144"/>
    </location>
</feature>
<comment type="similarity">
    <text evidence="2 7">Belongs to the major facilitator superfamily. Sugar transporter (TC 2.A.1.1) family.</text>
</comment>
<keyword evidence="6 8" id="KW-0472">Membrane</keyword>
<comment type="caution">
    <text evidence="10">The sequence shown here is derived from an EMBL/GenBank/DDBJ whole genome shotgun (WGS) entry which is preliminary data.</text>
</comment>
<dbReference type="SUPFAM" id="SSF103473">
    <property type="entry name" value="MFS general substrate transporter"/>
    <property type="match status" value="1"/>
</dbReference>
<dbReference type="NCBIfam" id="TIGR00879">
    <property type="entry name" value="SP"/>
    <property type="match status" value="1"/>
</dbReference>
<dbReference type="AlphaFoldDB" id="A0AAV9PXA5"/>